<evidence type="ECO:0000313" key="2">
    <source>
        <dbReference type="EMBL" id="GIM28700.1"/>
    </source>
</evidence>
<dbReference type="InterPro" id="IPR019734">
    <property type="entry name" value="TPR_rpt"/>
</dbReference>
<dbReference type="InterPro" id="IPR011990">
    <property type="entry name" value="TPR-like_helical_dom_sf"/>
</dbReference>
<dbReference type="PROSITE" id="PS50005">
    <property type="entry name" value="TPR"/>
    <property type="match status" value="2"/>
</dbReference>
<dbReference type="AlphaFoldDB" id="A0A919RY68"/>
<dbReference type="SUPFAM" id="SSF48452">
    <property type="entry name" value="TPR-like"/>
    <property type="match status" value="1"/>
</dbReference>
<dbReference type="EMBL" id="BOPZ01000008">
    <property type="protein sequence ID" value="GIM28700.1"/>
    <property type="molecule type" value="Genomic_DNA"/>
</dbReference>
<feature type="repeat" description="TPR" evidence="1">
    <location>
        <begin position="249"/>
        <end position="282"/>
    </location>
</feature>
<dbReference type="RefSeq" id="WP_212903421.1">
    <property type="nucleotide sequence ID" value="NZ_BOPZ01000008.1"/>
</dbReference>
<feature type="repeat" description="TPR" evidence="1">
    <location>
        <begin position="283"/>
        <end position="316"/>
    </location>
</feature>
<dbReference type="Gene3D" id="1.25.40.10">
    <property type="entry name" value="Tetratricopeptide repeat domain"/>
    <property type="match status" value="1"/>
</dbReference>
<gene>
    <name evidence="2" type="ORF">CPJCM30710_13660</name>
</gene>
<name>A0A919RY68_9CLOT</name>
<keyword evidence="1" id="KW-0802">TPR repeat</keyword>
<protein>
    <submittedName>
        <fullName evidence="2">Capsular polysaccharide biosynthesis protein</fullName>
    </submittedName>
</protein>
<accession>A0A919RY68</accession>
<dbReference type="SMART" id="SM00028">
    <property type="entry name" value="TPR"/>
    <property type="match status" value="3"/>
</dbReference>
<comment type="caution">
    <text evidence="2">The sequence shown here is derived from an EMBL/GenBank/DDBJ whole genome shotgun (WGS) entry which is preliminary data.</text>
</comment>
<dbReference type="Pfam" id="PF13181">
    <property type="entry name" value="TPR_8"/>
    <property type="match status" value="2"/>
</dbReference>
<organism evidence="2 3">
    <name type="scientific">Clostridium polyendosporum</name>
    <dbReference type="NCBI Taxonomy" id="69208"/>
    <lineage>
        <taxon>Bacteria</taxon>
        <taxon>Bacillati</taxon>
        <taxon>Bacillota</taxon>
        <taxon>Clostridia</taxon>
        <taxon>Eubacteriales</taxon>
        <taxon>Clostridiaceae</taxon>
        <taxon>Clostridium</taxon>
    </lineage>
</organism>
<dbReference type="Proteomes" id="UP000679179">
    <property type="component" value="Unassembled WGS sequence"/>
</dbReference>
<sequence>MDYSSLFKEKLSKMLFLEVNKNEFLKAIGALHIDFENKDLYIPISAKYISTSINNEYKINNLPIYYFIEGMFYALGADENLRFANDYKKLLHSINDSIVCIKSIISDTIKVKKYEDAFILLKGLIELENSVEFQEKLLLVGETIREIDKSSKEVQLQAIEECKLAYPNEAFPYFYEALMLKDEGEHFKAFISISEYINLRGEKTQEVELLYDELKVIVDYEKGKELIEEEPIKALERLLPLLDIFTDNALIYYYIAVAYRKLSNSEKAIYYLNESLRLDSSIVETVNELGINYACLGDYETAVNYFRKAFDATKDVEVCTNIIMCYINMNQLENAKLHLKIAKKINNEDEIVKKLEEILGG</sequence>
<evidence type="ECO:0000256" key="1">
    <source>
        <dbReference type="PROSITE-ProRule" id="PRU00339"/>
    </source>
</evidence>
<proteinExistence type="predicted"/>
<evidence type="ECO:0000313" key="3">
    <source>
        <dbReference type="Proteomes" id="UP000679179"/>
    </source>
</evidence>
<keyword evidence="3" id="KW-1185">Reference proteome</keyword>
<reference evidence="2" key="1">
    <citation type="submission" date="2021-03" db="EMBL/GenBank/DDBJ databases">
        <title>Taxonomic study of Clostridium polyendosporum from meadow-gley soil under rice.</title>
        <authorList>
            <person name="Kobayashi H."/>
            <person name="Tanizawa Y."/>
            <person name="Yagura M."/>
        </authorList>
    </citation>
    <scope>NUCLEOTIDE SEQUENCE</scope>
    <source>
        <strain evidence="2">JCM 30710</strain>
    </source>
</reference>